<organism evidence="6 7">
    <name type="scientific">Xanthobacter oligotrophicus</name>
    <dbReference type="NCBI Taxonomy" id="2607286"/>
    <lineage>
        <taxon>Bacteria</taxon>
        <taxon>Pseudomonadati</taxon>
        <taxon>Pseudomonadota</taxon>
        <taxon>Alphaproteobacteria</taxon>
        <taxon>Hyphomicrobiales</taxon>
        <taxon>Xanthobacteraceae</taxon>
        <taxon>Xanthobacter</taxon>
    </lineage>
</organism>
<dbReference type="Pfam" id="PF00126">
    <property type="entry name" value="HTH_1"/>
    <property type="match status" value="1"/>
</dbReference>
<dbReference type="PROSITE" id="PS50931">
    <property type="entry name" value="HTH_LYSR"/>
    <property type="match status" value="1"/>
</dbReference>
<dbReference type="EMBL" id="JBAFVH010000004">
    <property type="protein sequence ID" value="MFG1372240.1"/>
    <property type="molecule type" value="Genomic_DNA"/>
</dbReference>
<evidence type="ECO:0000256" key="3">
    <source>
        <dbReference type="ARBA" id="ARBA00023125"/>
    </source>
</evidence>
<comment type="caution">
    <text evidence="6">The sequence shown here is derived from an EMBL/GenBank/DDBJ whole genome shotgun (WGS) entry which is preliminary data.</text>
</comment>
<sequence length="299" mass="33230">MDTAQLRIFVHVARRGSFAAAARDLDMDASAVSRAVAALEAELDARLMHRTTRTMSLTEAGLAYLARVEPILDELDRARDEVASARAEPVGTLRLTASVAFGEACLMPLLPEMRMRFPHLKLDLILTDANLDLAAERIDMALRLAPDVRADVIGVKLFATRYRVVASPDYCAREGTPRMPQEVEKHPAIVFGLPDFRLRWLFRRDGRVEEVPVRGDIAISSGLAIRHAARDGLGLALLPDWLVGPDLASGRLIDLFPDHDITATSFDTAAWLIYASRRYTPQKVRLVTKFLRERLGRPG</sequence>
<proteinExistence type="inferred from homology"/>
<keyword evidence="2" id="KW-0805">Transcription regulation</keyword>
<dbReference type="Gene3D" id="3.40.190.290">
    <property type="match status" value="1"/>
</dbReference>
<dbReference type="PANTHER" id="PTHR30537:SF5">
    <property type="entry name" value="HTH-TYPE TRANSCRIPTIONAL ACTIVATOR TTDR-RELATED"/>
    <property type="match status" value="1"/>
</dbReference>
<reference evidence="6 7" key="1">
    <citation type="submission" date="2024-02" db="EMBL/GenBank/DDBJ databases">
        <title>Expansion and revision of Xanthobacter and proposal of Roseixanthobacter gen. nov.</title>
        <authorList>
            <person name="Soltysiak M.P.M."/>
            <person name="Jalihal A."/>
            <person name="Ory A."/>
            <person name="Chrisophersen C."/>
            <person name="Lee A.D."/>
            <person name="Boulton J."/>
            <person name="Springer M."/>
        </authorList>
    </citation>
    <scope>NUCLEOTIDE SEQUENCE [LARGE SCALE GENOMIC DNA]</scope>
    <source>
        <strain evidence="6 7">23A</strain>
    </source>
</reference>
<evidence type="ECO:0000259" key="5">
    <source>
        <dbReference type="PROSITE" id="PS50931"/>
    </source>
</evidence>
<dbReference type="Proteomes" id="UP001604002">
    <property type="component" value="Unassembled WGS sequence"/>
</dbReference>
<dbReference type="PANTHER" id="PTHR30537">
    <property type="entry name" value="HTH-TYPE TRANSCRIPTIONAL REGULATOR"/>
    <property type="match status" value="1"/>
</dbReference>
<dbReference type="InterPro" id="IPR036390">
    <property type="entry name" value="WH_DNA-bd_sf"/>
</dbReference>
<name>A0ABW6ZU25_9HYPH</name>
<feature type="domain" description="HTH lysR-type" evidence="5">
    <location>
        <begin position="1"/>
        <end position="58"/>
    </location>
</feature>
<keyword evidence="7" id="KW-1185">Reference proteome</keyword>
<protein>
    <submittedName>
        <fullName evidence="6">LysR substrate-binding domain-containing protein</fullName>
    </submittedName>
</protein>
<comment type="similarity">
    <text evidence="1">Belongs to the LysR transcriptional regulatory family.</text>
</comment>
<evidence type="ECO:0000256" key="1">
    <source>
        <dbReference type="ARBA" id="ARBA00009437"/>
    </source>
</evidence>
<gene>
    <name evidence="6" type="ORF">V5F32_08700</name>
</gene>
<dbReference type="InterPro" id="IPR036388">
    <property type="entry name" value="WH-like_DNA-bd_sf"/>
</dbReference>
<dbReference type="InterPro" id="IPR000847">
    <property type="entry name" value="LysR_HTH_N"/>
</dbReference>
<evidence type="ECO:0000313" key="7">
    <source>
        <dbReference type="Proteomes" id="UP001604002"/>
    </source>
</evidence>
<dbReference type="CDD" id="cd08422">
    <property type="entry name" value="PBP2_CrgA_like"/>
    <property type="match status" value="1"/>
</dbReference>
<dbReference type="SUPFAM" id="SSF46785">
    <property type="entry name" value="Winged helix' DNA-binding domain"/>
    <property type="match status" value="1"/>
</dbReference>
<dbReference type="InterPro" id="IPR005119">
    <property type="entry name" value="LysR_subst-bd"/>
</dbReference>
<evidence type="ECO:0000256" key="2">
    <source>
        <dbReference type="ARBA" id="ARBA00023015"/>
    </source>
</evidence>
<evidence type="ECO:0000313" key="6">
    <source>
        <dbReference type="EMBL" id="MFG1372240.1"/>
    </source>
</evidence>
<accession>A0ABW6ZU25</accession>
<keyword evidence="4" id="KW-0804">Transcription</keyword>
<dbReference type="Pfam" id="PF03466">
    <property type="entry name" value="LysR_substrate"/>
    <property type="match status" value="1"/>
</dbReference>
<dbReference type="Gene3D" id="1.10.10.10">
    <property type="entry name" value="Winged helix-like DNA-binding domain superfamily/Winged helix DNA-binding domain"/>
    <property type="match status" value="1"/>
</dbReference>
<dbReference type="SUPFAM" id="SSF53850">
    <property type="entry name" value="Periplasmic binding protein-like II"/>
    <property type="match status" value="1"/>
</dbReference>
<dbReference type="RefSeq" id="WP_393992144.1">
    <property type="nucleotide sequence ID" value="NZ_JBAFVH010000004.1"/>
</dbReference>
<dbReference type="InterPro" id="IPR058163">
    <property type="entry name" value="LysR-type_TF_proteobact-type"/>
</dbReference>
<evidence type="ECO:0000256" key="4">
    <source>
        <dbReference type="ARBA" id="ARBA00023163"/>
    </source>
</evidence>
<keyword evidence="3" id="KW-0238">DNA-binding</keyword>